<evidence type="ECO:0000259" key="1">
    <source>
        <dbReference type="Pfam" id="PF13280"/>
    </source>
</evidence>
<dbReference type="InterPro" id="IPR051534">
    <property type="entry name" value="CBASS_pafABC_assoc_protein"/>
</dbReference>
<protein>
    <submittedName>
        <fullName evidence="3">Transcriptional regulator</fullName>
    </submittedName>
</protein>
<dbReference type="EMBL" id="UOFT01000065">
    <property type="protein sequence ID" value="VAW98127.1"/>
    <property type="molecule type" value="Genomic_DNA"/>
</dbReference>
<organism evidence="3">
    <name type="scientific">hydrothermal vent metagenome</name>
    <dbReference type="NCBI Taxonomy" id="652676"/>
    <lineage>
        <taxon>unclassified sequences</taxon>
        <taxon>metagenomes</taxon>
        <taxon>ecological metagenomes</taxon>
    </lineage>
</organism>
<gene>
    <name evidence="3" type="ORF">MNBD_GAMMA23-2</name>
</gene>
<dbReference type="InterPro" id="IPR057727">
    <property type="entry name" value="WCX_dom"/>
</dbReference>
<evidence type="ECO:0000313" key="3">
    <source>
        <dbReference type="EMBL" id="VAW98127.1"/>
    </source>
</evidence>
<evidence type="ECO:0000259" key="2">
    <source>
        <dbReference type="Pfam" id="PF25583"/>
    </source>
</evidence>
<dbReference type="Pfam" id="PF13280">
    <property type="entry name" value="WYL"/>
    <property type="match status" value="1"/>
</dbReference>
<name>A0A3B1AF82_9ZZZZ</name>
<accession>A0A3B1AF82</accession>
<dbReference type="PANTHER" id="PTHR34580:SF3">
    <property type="entry name" value="PROTEIN PAFB"/>
    <property type="match status" value="1"/>
</dbReference>
<dbReference type="AlphaFoldDB" id="A0A3B1AF82"/>
<proteinExistence type="predicted"/>
<dbReference type="InterPro" id="IPR026881">
    <property type="entry name" value="WYL_dom"/>
</dbReference>
<sequence>MDNFDHIYTVHALISKSNSAVTKQTIIEKLGCSAETVEHVIKDMRLYLNAPIAYNSKTKGYLYDESLNPRYELPGLWFNASELYGLFASYQLLSEVGPGLLESHIAPIKEKLESLLESRSMQKGGLEQRIRILKMAARKQNPKNFSVVATALLMCKQLNIKYGGRDRNKSTERVLSPQRLVHYRDNWYIDSWCHLREQLRTFAVDRIETSRLINTKAVHVDEATLNEHYKTSYGIFSGTPTKNAVLKFSKAVAKWVAEEKWHPDQNGQFDLDGSYQLEIPYHDSRELIQDILKFGPAVEVLKPEQLRNEIKTKLEETIKKYSL</sequence>
<dbReference type="PANTHER" id="PTHR34580">
    <property type="match status" value="1"/>
</dbReference>
<dbReference type="PROSITE" id="PS52050">
    <property type="entry name" value="WYL"/>
    <property type="match status" value="1"/>
</dbReference>
<reference evidence="3" key="1">
    <citation type="submission" date="2018-06" db="EMBL/GenBank/DDBJ databases">
        <authorList>
            <person name="Zhirakovskaya E."/>
        </authorList>
    </citation>
    <scope>NUCLEOTIDE SEQUENCE</scope>
</reference>
<feature type="domain" description="WCX" evidence="2">
    <location>
        <begin position="243"/>
        <end position="316"/>
    </location>
</feature>
<feature type="domain" description="WYL" evidence="1">
    <location>
        <begin position="144"/>
        <end position="209"/>
    </location>
</feature>
<dbReference type="Pfam" id="PF25583">
    <property type="entry name" value="WCX"/>
    <property type="match status" value="1"/>
</dbReference>